<feature type="region of interest" description="Disordered" evidence="2">
    <location>
        <begin position="64"/>
        <end position="90"/>
    </location>
</feature>
<keyword evidence="4" id="KW-0695">RNA-directed DNA polymerase</keyword>
<dbReference type="GO" id="GO:0003964">
    <property type="term" value="F:RNA-directed DNA polymerase activity"/>
    <property type="evidence" value="ECO:0007669"/>
    <property type="project" value="UniProtKB-KW"/>
</dbReference>
<name>A0A699HWZ0_TANCI</name>
<reference evidence="4" key="1">
    <citation type="journal article" date="2019" name="Sci. Rep.">
        <title>Draft genome of Tanacetum cinerariifolium, the natural source of mosquito coil.</title>
        <authorList>
            <person name="Yamashiro T."/>
            <person name="Shiraishi A."/>
            <person name="Satake H."/>
            <person name="Nakayama K."/>
        </authorList>
    </citation>
    <scope>NUCLEOTIDE SEQUENCE</scope>
</reference>
<keyword evidence="1" id="KW-0175">Coiled coil</keyword>
<evidence type="ECO:0000313" key="4">
    <source>
        <dbReference type="EMBL" id="GEY93872.1"/>
    </source>
</evidence>
<keyword evidence="4" id="KW-0548">Nucleotidyltransferase</keyword>
<sequence length="331" mass="37213">MSSPNHPTSDIKDAFSSNFPDYISASPDYVSASPGKTYSSSSNKSFGLVPIALPTLSLFQLLPPKKRGRDRSSSSTPTLPQEFEMGESSHKTSLECHEEKIKDILNHLDELSLDRIKNIKDNIKGLRKGRVIIQQDFDNLETELQETRAQIRKVSWMQSMNSKSTRKDHRTTKLDSSYKLLVESSHGIMPPKRTSTSTTSAMTQAVIWQLVAASITTVLEAQAANMANADNTNRNPEPREALVEIKKLLIKKYCPRTEVLKVEDEFYHLTVKGNDLKTYVRRFQELATLCPTMVSDSEKMMEAFIGGLPQSIEENVTAFKPRTLEEDINIA</sequence>
<organism evidence="4">
    <name type="scientific">Tanacetum cinerariifolium</name>
    <name type="common">Dalmatian daisy</name>
    <name type="synonym">Chrysanthemum cinerariifolium</name>
    <dbReference type="NCBI Taxonomy" id="118510"/>
    <lineage>
        <taxon>Eukaryota</taxon>
        <taxon>Viridiplantae</taxon>
        <taxon>Streptophyta</taxon>
        <taxon>Embryophyta</taxon>
        <taxon>Tracheophyta</taxon>
        <taxon>Spermatophyta</taxon>
        <taxon>Magnoliopsida</taxon>
        <taxon>eudicotyledons</taxon>
        <taxon>Gunneridae</taxon>
        <taxon>Pentapetalae</taxon>
        <taxon>asterids</taxon>
        <taxon>campanulids</taxon>
        <taxon>Asterales</taxon>
        <taxon>Asteraceae</taxon>
        <taxon>Asteroideae</taxon>
        <taxon>Anthemideae</taxon>
        <taxon>Anthemidinae</taxon>
        <taxon>Tanacetum</taxon>
    </lineage>
</organism>
<dbReference type="AlphaFoldDB" id="A0A699HWZ0"/>
<gene>
    <name evidence="4" type="ORF">Tci_465846</name>
</gene>
<evidence type="ECO:0000256" key="1">
    <source>
        <dbReference type="SAM" id="Coils"/>
    </source>
</evidence>
<dbReference type="EMBL" id="BKCJ010224415">
    <property type="protein sequence ID" value="GEY93872.1"/>
    <property type="molecule type" value="Genomic_DNA"/>
</dbReference>
<feature type="coiled-coil region" evidence="1">
    <location>
        <begin position="94"/>
        <end position="150"/>
    </location>
</feature>
<proteinExistence type="predicted"/>
<feature type="domain" description="Retrotransposon gag" evidence="3">
    <location>
        <begin position="240"/>
        <end position="309"/>
    </location>
</feature>
<comment type="caution">
    <text evidence="4">The sequence shown here is derived from an EMBL/GenBank/DDBJ whole genome shotgun (WGS) entry which is preliminary data.</text>
</comment>
<dbReference type="Pfam" id="PF03732">
    <property type="entry name" value="Retrotrans_gag"/>
    <property type="match status" value="1"/>
</dbReference>
<keyword evidence="4" id="KW-0808">Transferase</keyword>
<protein>
    <submittedName>
        <fullName evidence="4">Reverse transcriptase domain-containing protein</fullName>
    </submittedName>
</protein>
<evidence type="ECO:0000256" key="2">
    <source>
        <dbReference type="SAM" id="MobiDB-lite"/>
    </source>
</evidence>
<accession>A0A699HWZ0</accession>
<evidence type="ECO:0000259" key="3">
    <source>
        <dbReference type="Pfam" id="PF03732"/>
    </source>
</evidence>
<dbReference type="InterPro" id="IPR005162">
    <property type="entry name" value="Retrotrans_gag_dom"/>
</dbReference>